<evidence type="ECO:0000256" key="5">
    <source>
        <dbReference type="ARBA" id="ARBA00047317"/>
    </source>
</evidence>
<dbReference type="Pfam" id="PF00994">
    <property type="entry name" value="MoCF_biosynth"/>
    <property type="match status" value="1"/>
</dbReference>
<keyword evidence="6" id="KW-0808">Transferase</keyword>
<dbReference type="InterPro" id="IPR001453">
    <property type="entry name" value="MoaB/Mog_dom"/>
</dbReference>
<evidence type="ECO:0000256" key="6">
    <source>
        <dbReference type="RuleBase" id="RU365090"/>
    </source>
</evidence>
<dbReference type="InterPro" id="IPR038987">
    <property type="entry name" value="MoeA-like"/>
</dbReference>
<evidence type="ECO:0000256" key="1">
    <source>
        <dbReference type="ARBA" id="ARBA00002901"/>
    </source>
</evidence>
<dbReference type="PANTHER" id="PTHR10192">
    <property type="entry name" value="MOLYBDOPTERIN BIOSYNTHESIS PROTEIN"/>
    <property type="match status" value="1"/>
</dbReference>
<evidence type="ECO:0000313" key="9">
    <source>
        <dbReference type="Proteomes" id="UP000185093"/>
    </source>
</evidence>
<dbReference type="SUPFAM" id="SSF53218">
    <property type="entry name" value="Molybdenum cofactor biosynthesis proteins"/>
    <property type="match status" value="1"/>
</dbReference>
<dbReference type="NCBIfam" id="TIGR00177">
    <property type="entry name" value="molyb_syn"/>
    <property type="match status" value="1"/>
</dbReference>
<dbReference type="Gene3D" id="2.170.190.11">
    <property type="entry name" value="Molybdopterin biosynthesis moea protein, domain 3"/>
    <property type="match status" value="1"/>
</dbReference>
<comment type="pathway">
    <text evidence="2 6">Cofactor biosynthesis; molybdopterin biosynthesis.</text>
</comment>
<accession>A0ABY1JAZ0</accession>
<dbReference type="EC" id="2.10.1.1" evidence="6"/>
<keyword evidence="6" id="KW-0479">Metal-binding</keyword>
<dbReference type="RefSeq" id="WP_074199036.1">
    <property type="nucleotide sequence ID" value="NZ_FSQZ01000001.1"/>
</dbReference>
<dbReference type="Gene3D" id="2.40.340.10">
    <property type="entry name" value="MoeA, C-terminal, domain IV"/>
    <property type="match status" value="1"/>
</dbReference>
<dbReference type="InterPro" id="IPR005111">
    <property type="entry name" value="MoeA_C_domain_IV"/>
</dbReference>
<dbReference type="PANTHER" id="PTHR10192:SF5">
    <property type="entry name" value="GEPHYRIN"/>
    <property type="match status" value="1"/>
</dbReference>
<dbReference type="SUPFAM" id="SSF63882">
    <property type="entry name" value="MoeA N-terminal region -like"/>
    <property type="match status" value="1"/>
</dbReference>
<evidence type="ECO:0000259" key="7">
    <source>
        <dbReference type="SMART" id="SM00852"/>
    </source>
</evidence>
<comment type="function">
    <text evidence="1 6">Catalyzes the insertion of molybdate into adenylated molybdopterin with the concomitant release of AMP.</text>
</comment>
<dbReference type="Pfam" id="PF03453">
    <property type="entry name" value="MoeA_N"/>
    <property type="match status" value="1"/>
</dbReference>
<dbReference type="InterPro" id="IPR005110">
    <property type="entry name" value="MoeA_linker/N"/>
</dbReference>
<evidence type="ECO:0000256" key="4">
    <source>
        <dbReference type="ARBA" id="ARBA00023150"/>
    </source>
</evidence>
<evidence type="ECO:0000256" key="2">
    <source>
        <dbReference type="ARBA" id="ARBA00005046"/>
    </source>
</evidence>
<keyword evidence="4 6" id="KW-0501">Molybdenum cofactor biosynthesis</keyword>
<proteinExistence type="inferred from homology"/>
<feature type="domain" description="MoaB/Mog" evidence="7">
    <location>
        <begin position="188"/>
        <end position="330"/>
    </location>
</feature>
<name>A0ABY1JAZ0_9BACT</name>
<dbReference type="InterPro" id="IPR036688">
    <property type="entry name" value="MoeA_C_domain_IV_sf"/>
</dbReference>
<dbReference type="InterPro" id="IPR036135">
    <property type="entry name" value="MoeA_linker/N_sf"/>
</dbReference>
<dbReference type="SUPFAM" id="SSF63867">
    <property type="entry name" value="MoeA C-terminal domain-like"/>
    <property type="match status" value="1"/>
</dbReference>
<reference evidence="8 9" key="1">
    <citation type="submission" date="2016-11" db="EMBL/GenBank/DDBJ databases">
        <authorList>
            <person name="Varghese N."/>
            <person name="Submissions S."/>
        </authorList>
    </citation>
    <scope>NUCLEOTIDE SEQUENCE [LARGE SCALE GENOMIC DNA]</scope>
    <source>
        <strain evidence="8 9">DSM 20664</strain>
    </source>
</reference>
<dbReference type="InterPro" id="IPR036425">
    <property type="entry name" value="MoaB/Mog-like_dom_sf"/>
</dbReference>
<dbReference type="EMBL" id="FSQZ01000001">
    <property type="protein sequence ID" value="SIN62787.1"/>
    <property type="molecule type" value="Genomic_DNA"/>
</dbReference>
<comment type="caution">
    <text evidence="8">The sequence shown here is derived from an EMBL/GenBank/DDBJ whole genome shotgun (WGS) entry which is preliminary data.</text>
</comment>
<keyword evidence="6" id="KW-0460">Magnesium</keyword>
<comment type="similarity">
    <text evidence="3 6">Belongs to the MoeA family.</text>
</comment>
<evidence type="ECO:0000313" key="8">
    <source>
        <dbReference type="EMBL" id="SIN62787.1"/>
    </source>
</evidence>
<sequence>MAGVTEELIGRLEALKMVCDKLAFPIALKHDTVSIKEAFGMRLAREVKSPEPFPSFSRSLRDGYAVRSADVIGASTSSPVFLKKCGTIPMGRLTDESLPKEGAMQIFTGGILPQNSDAVVMLEDTEESGPWIEIRKSVMPGENVILKGEEVKSGDIVGSPGELLDFRNVPAIAGLGVDRIDTVGLNIGILSTGDEIVDIGAQSVPPGCVRDVNSTMLQLMLKSYGYRSTFLGIVPDDLEMLEMAVKNALPENDVVILSGGSSVSSRDFCLEVMENLDAPGLIVRGVNMRPGKPTLIGGIKEKAKLIISLPGHPLSCAIVARVILVPLLDIMIGGMELYEKNFMPVKMKCLDDFIGTSGIEEYVPVILRTDGVLPVNSKSGYISALRGTAGLGMLPINTETLRKGEEIGVILW</sequence>
<comment type="catalytic activity">
    <reaction evidence="5">
        <text>adenylyl-molybdopterin + molybdate = Mo-molybdopterin + AMP + H(+)</text>
        <dbReference type="Rhea" id="RHEA:35047"/>
        <dbReference type="ChEBI" id="CHEBI:15378"/>
        <dbReference type="ChEBI" id="CHEBI:36264"/>
        <dbReference type="ChEBI" id="CHEBI:62727"/>
        <dbReference type="ChEBI" id="CHEBI:71302"/>
        <dbReference type="ChEBI" id="CHEBI:456215"/>
        <dbReference type="EC" id="2.10.1.1"/>
    </reaction>
</comment>
<dbReference type="Pfam" id="PF03454">
    <property type="entry name" value="MoeA_C"/>
    <property type="match status" value="1"/>
</dbReference>
<keyword evidence="9" id="KW-1185">Reference proteome</keyword>
<dbReference type="Gene3D" id="3.40.980.10">
    <property type="entry name" value="MoaB/Mog-like domain"/>
    <property type="match status" value="1"/>
</dbReference>
<dbReference type="Proteomes" id="UP000185093">
    <property type="component" value="Unassembled WGS sequence"/>
</dbReference>
<dbReference type="Gene3D" id="3.90.105.10">
    <property type="entry name" value="Molybdopterin biosynthesis moea protein, domain 2"/>
    <property type="match status" value="1"/>
</dbReference>
<comment type="cofactor">
    <cofactor evidence="6">
        <name>Mg(2+)</name>
        <dbReference type="ChEBI" id="CHEBI:18420"/>
    </cofactor>
</comment>
<evidence type="ECO:0000256" key="3">
    <source>
        <dbReference type="ARBA" id="ARBA00010763"/>
    </source>
</evidence>
<keyword evidence="6" id="KW-0500">Molybdenum</keyword>
<gene>
    <name evidence="8" type="ORF">SAMN05444368_0246</name>
</gene>
<protein>
    <recommendedName>
        <fullName evidence="6">Molybdopterin molybdenumtransferase</fullName>
        <ecNumber evidence="6">2.10.1.1</ecNumber>
    </recommendedName>
</protein>
<dbReference type="CDD" id="cd00887">
    <property type="entry name" value="MoeA"/>
    <property type="match status" value="1"/>
</dbReference>
<organism evidence="8 9">
    <name type="scientific">Acetomicrobium flavidum</name>
    <dbReference type="NCBI Taxonomy" id="49896"/>
    <lineage>
        <taxon>Bacteria</taxon>
        <taxon>Thermotogati</taxon>
        <taxon>Synergistota</taxon>
        <taxon>Synergistia</taxon>
        <taxon>Synergistales</taxon>
        <taxon>Acetomicrobiaceae</taxon>
        <taxon>Acetomicrobium</taxon>
    </lineage>
</organism>
<dbReference type="SMART" id="SM00852">
    <property type="entry name" value="MoCF_biosynth"/>
    <property type="match status" value="1"/>
</dbReference>